<organism evidence="2 3">
    <name type="scientific">Brassicogethes aeneus</name>
    <name type="common">Rape pollen beetle</name>
    <name type="synonym">Meligethes aeneus</name>
    <dbReference type="NCBI Taxonomy" id="1431903"/>
    <lineage>
        <taxon>Eukaryota</taxon>
        <taxon>Metazoa</taxon>
        <taxon>Ecdysozoa</taxon>
        <taxon>Arthropoda</taxon>
        <taxon>Hexapoda</taxon>
        <taxon>Insecta</taxon>
        <taxon>Pterygota</taxon>
        <taxon>Neoptera</taxon>
        <taxon>Endopterygota</taxon>
        <taxon>Coleoptera</taxon>
        <taxon>Polyphaga</taxon>
        <taxon>Cucujiformia</taxon>
        <taxon>Nitidulidae</taxon>
        <taxon>Meligethinae</taxon>
        <taxon>Brassicogethes</taxon>
    </lineage>
</organism>
<dbReference type="CDD" id="cd00448">
    <property type="entry name" value="YjgF_YER057c_UK114_family"/>
    <property type="match status" value="1"/>
</dbReference>
<evidence type="ECO:0000313" key="2">
    <source>
        <dbReference type="EMBL" id="CAH0546427.1"/>
    </source>
</evidence>
<dbReference type="AlphaFoldDB" id="A0A9P0F980"/>
<dbReference type="Proteomes" id="UP001154078">
    <property type="component" value="Chromosome 1"/>
</dbReference>
<dbReference type="InterPro" id="IPR035959">
    <property type="entry name" value="RutC-like_sf"/>
</dbReference>
<keyword evidence="3" id="KW-1185">Reference proteome</keyword>
<dbReference type="FunFam" id="3.30.1330.40:FF:000001">
    <property type="entry name" value="L-PSP family endoribonuclease"/>
    <property type="match status" value="1"/>
</dbReference>
<dbReference type="PANTHER" id="PTHR11803">
    <property type="entry name" value="2-IMINOBUTANOATE/2-IMINOPROPANOATE DEAMINASE RIDA"/>
    <property type="match status" value="1"/>
</dbReference>
<name>A0A9P0F980_BRAAE</name>
<dbReference type="GO" id="GO:0019239">
    <property type="term" value="F:deaminase activity"/>
    <property type="evidence" value="ECO:0007669"/>
    <property type="project" value="TreeGrafter"/>
</dbReference>
<protein>
    <submittedName>
        <fullName evidence="2">Uncharacterized protein</fullName>
    </submittedName>
</protein>
<dbReference type="OrthoDB" id="309640at2759"/>
<dbReference type="SUPFAM" id="SSF55298">
    <property type="entry name" value="YjgF-like"/>
    <property type="match status" value="1"/>
</dbReference>
<dbReference type="InterPro" id="IPR019897">
    <property type="entry name" value="RidA_CS"/>
</dbReference>
<sequence>MAAAIRRIISTSKAPQPGASPYNQAVVWNNTVFASGVLGMNKETMKLVPGGAAEEARQALKSIGHILEAAGSSYTKVVKSTIMLNDINDFAAVNEVYKEFFKKDFPARSTYQVGKLPLGASVEIEVIAATGEVTNVTSKI</sequence>
<dbReference type="GO" id="GO:0005829">
    <property type="term" value="C:cytosol"/>
    <property type="evidence" value="ECO:0007669"/>
    <property type="project" value="TreeGrafter"/>
</dbReference>
<dbReference type="InterPro" id="IPR006175">
    <property type="entry name" value="YjgF/YER057c/UK114"/>
</dbReference>
<evidence type="ECO:0000256" key="1">
    <source>
        <dbReference type="ARBA" id="ARBA00010552"/>
    </source>
</evidence>
<dbReference type="Pfam" id="PF01042">
    <property type="entry name" value="Ribonuc_L-PSP"/>
    <property type="match status" value="1"/>
</dbReference>
<evidence type="ECO:0000313" key="3">
    <source>
        <dbReference type="Proteomes" id="UP001154078"/>
    </source>
</evidence>
<dbReference type="NCBIfam" id="TIGR00004">
    <property type="entry name" value="Rid family detoxifying hydrolase"/>
    <property type="match status" value="1"/>
</dbReference>
<gene>
    <name evidence="2" type="ORF">MELIAE_LOCUS598</name>
</gene>
<dbReference type="Gene3D" id="3.30.1330.40">
    <property type="entry name" value="RutC-like"/>
    <property type="match status" value="1"/>
</dbReference>
<dbReference type="PROSITE" id="PS01094">
    <property type="entry name" value="UPF0076"/>
    <property type="match status" value="1"/>
</dbReference>
<dbReference type="EMBL" id="OV121132">
    <property type="protein sequence ID" value="CAH0546427.1"/>
    <property type="molecule type" value="Genomic_DNA"/>
</dbReference>
<dbReference type="PANTHER" id="PTHR11803:SF39">
    <property type="entry name" value="2-IMINOBUTANOATE_2-IMINOPROPANOATE DEAMINASE"/>
    <property type="match status" value="1"/>
</dbReference>
<accession>A0A9P0F980</accession>
<proteinExistence type="inferred from homology"/>
<reference evidence="2" key="1">
    <citation type="submission" date="2021-12" db="EMBL/GenBank/DDBJ databases">
        <authorList>
            <person name="King R."/>
        </authorList>
    </citation>
    <scope>NUCLEOTIDE SEQUENCE</scope>
</reference>
<dbReference type="InterPro" id="IPR006056">
    <property type="entry name" value="RidA"/>
</dbReference>
<dbReference type="GO" id="GO:0005739">
    <property type="term" value="C:mitochondrion"/>
    <property type="evidence" value="ECO:0007669"/>
    <property type="project" value="TreeGrafter"/>
</dbReference>
<comment type="similarity">
    <text evidence="1">Belongs to the RutC family.</text>
</comment>